<evidence type="ECO:0000313" key="1">
    <source>
        <dbReference type="EMBL" id="KAF4334389.1"/>
    </source>
</evidence>
<sequence>MSPPKFFVIARVVGRDGAMSLWKQRLVHLCGVSATEPYGDSYYWGEDLDGEPDTLWGLEGYTHPIGFFIDHVSSDIFKREMALVDKDELLRTKQGLDSPDYDLHHYDQDFGWLKRSNEEYDDFKASYVVIHHFHASSEDQRGQVLAILRGFADWTADSQNASSSGIQSCLVLRECRDRKMATLWLRLETEDAYKNLESVSLVNLLGKLSALCDRTEVHHSKSFGGFLGIKSG</sequence>
<keyword evidence="2" id="KW-1185">Reference proteome</keyword>
<name>A0A9P5A8Z5_9HYPO</name>
<accession>A0A9P5A8Z5</accession>
<gene>
    <name evidence="1" type="ORF">FBEOM_11781</name>
</gene>
<protein>
    <submittedName>
        <fullName evidence="1">Uncharacterized protein</fullName>
    </submittedName>
</protein>
<evidence type="ECO:0000313" key="2">
    <source>
        <dbReference type="Proteomes" id="UP000730481"/>
    </source>
</evidence>
<dbReference type="OrthoDB" id="3508947at2759"/>
<comment type="caution">
    <text evidence="1">The sequence shown here is derived from an EMBL/GenBank/DDBJ whole genome shotgun (WGS) entry which is preliminary data.</text>
</comment>
<organism evidence="1 2">
    <name type="scientific">Fusarium beomiforme</name>
    <dbReference type="NCBI Taxonomy" id="44412"/>
    <lineage>
        <taxon>Eukaryota</taxon>
        <taxon>Fungi</taxon>
        <taxon>Dikarya</taxon>
        <taxon>Ascomycota</taxon>
        <taxon>Pezizomycotina</taxon>
        <taxon>Sordariomycetes</taxon>
        <taxon>Hypocreomycetidae</taxon>
        <taxon>Hypocreales</taxon>
        <taxon>Nectriaceae</taxon>
        <taxon>Fusarium</taxon>
        <taxon>Fusarium burgessii species complex</taxon>
    </lineage>
</organism>
<reference evidence="1" key="1">
    <citation type="journal article" date="2017" name="Mycologia">
        <title>Fusarium algeriense, sp. nov., a novel toxigenic crown rot pathogen of durum wheat from Algeria is nested in the Fusarium burgessii species complex.</title>
        <authorList>
            <person name="Laraba I."/>
            <person name="Keddad A."/>
            <person name="Boureghda H."/>
            <person name="Abdallah N."/>
            <person name="Vaughan M.M."/>
            <person name="Proctor R.H."/>
            <person name="Busman M."/>
            <person name="O'Donnell K."/>
        </authorList>
    </citation>
    <scope>NUCLEOTIDE SEQUENCE</scope>
    <source>
        <strain evidence="1">NRRL 25174</strain>
    </source>
</reference>
<dbReference type="AlphaFoldDB" id="A0A9P5A8Z5"/>
<dbReference type="Proteomes" id="UP000730481">
    <property type="component" value="Unassembled WGS sequence"/>
</dbReference>
<reference evidence="1" key="2">
    <citation type="submission" date="2020-02" db="EMBL/GenBank/DDBJ databases">
        <title>Identification and distribution of gene clusters putatively required for synthesis of sphingolipid metabolism inhibitors in phylogenetically diverse species of the filamentous fungus Fusarium.</title>
        <authorList>
            <person name="Kim H.-S."/>
            <person name="Busman M."/>
            <person name="Brown D.W."/>
            <person name="Divon H."/>
            <person name="Uhlig S."/>
            <person name="Proctor R.H."/>
        </authorList>
    </citation>
    <scope>NUCLEOTIDE SEQUENCE</scope>
    <source>
        <strain evidence="1">NRRL 25174</strain>
    </source>
</reference>
<dbReference type="EMBL" id="PVQB02000693">
    <property type="protein sequence ID" value="KAF4334389.1"/>
    <property type="molecule type" value="Genomic_DNA"/>
</dbReference>
<proteinExistence type="predicted"/>